<feature type="compositionally biased region" description="Basic and acidic residues" evidence="3">
    <location>
        <begin position="135"/>
        <end position="145"/>
    </location>
</feature>
<organism evidence="4 5">
    <name type="scientific">Microbacterium panaciterrae</name>
    <dbReference type="NCBI Taxonomy" id="985759"/>
    <lineage>
        <taxon>Bacteria</taxon>
        <taxon>Bacillati</taxon>
        <taxon>Actinomycetota</taxon>
        <taxon>Actinomycetes</taxon>
        <taxon>Micrococcales</taxon>
        <taxon>Microbacteriaceae</taxon>
        <taxon>Microbacterium</taxon>
    </lineage>
</organism>
<evidence type="ECO:0000256" key="3">
    <source>
        <dbReference type="SAM" id="MobiDB-lite"/>
    </source>
</evidence>
<dbReference type="Gene3D" id="2.40.50.140">
    <property type="entry name" value="Nucleic acid-binding proteins"/>
    <property type="match status" value="1"/>
</dbReference>
<evidence type="ECO:0000313" key="5">
    <source>
        <dbReference type="Proteomes" id="UP001500731"/>
    </source>
</evidence>
<keyword evidence="5" id="KW-1185">Reference proteome</keyword>
<proteinExistence type="predicted"/>
<dbReference type="RefSeq" id="WP_345187227.1">
    <property type="nucleotide sequence ID" value="NZ_BAABGP010000016.1"/>
</dbReference>
<sequence>MSMKTDQSVNGFIATDPQLTHGPNGIPRFYARVGIEHFRREEDGTFTQLDPTFHNLVAYRKTAEHAMEKFERGDRFLAAGYVREYTFEREGQHVEGEEFVASKIGHDAARSTYTVDRTPRQEAAARDAAGVTREQGFDPPERPAYEQRPAAIGQ</sequence>
<accession>A0ABP8PI89</accession>
<dbReference type="EMBL" id="BAABGP010000016">
    <property type="protein sequence ID" value="GAA4486904.1"/>
    <property type="molecule type" value="Genomic_DNA"/>
</dbReference>
<evidence type="ECO:0000256" key="1">
    <source>
        <dbReference type="ARBA" id="ARBA00023125"/>
    </source>
</evidence>
<dbReference type="SUPFAM" id="SSF50249">
    <property type="entry name" value="Nucleic acid-binding proteins"/>
    <property type="match status" value="1"/>
</dbReference>
<evidence type="ECO:0000313" key="4">
    <source>
        <dbReference type="EMBL" id="GAA4486904.1"/>
    </source>
</evidence>
<name>A0ABP8PI89_9MICO</name>
<protein>
    <recommendedName>
        <fullName evidence="6">Single-stranded DNA-binding protein</fullName>
    </recommendedName>
</protein>
<comment type="caution">
    <text evidence="4">The sequence shown here is derived from an EMBL/GenBank/DDBJ whole genome shotgun (WGS) entry which is preliminary data.</text>
</comment>
<dbReference type="PROSITE" id="PS50935">
    <property type="entry name" value="SSB"/>
    <property type="match status" value="1"/>
</dbReference>
<dbReference type="InterPro" id="IPR000424">
    <property type="entry name" value="Primosome_PriB/ssb"/>
</dbReference>
<dbReference type="CDD" id="cd04496">
    <property type="entry name" value="SSB_OBF"/>
    <property type="match status" value="1"/>
</dbReference>
<dbReference type="InterPro" id="IPR012340">
    <property type="entry name" value="NA-bd_OB-fold"/>
</dbReference>
<dbReference type="Pfam" id="PF00436">
    <property type="entry name" value="SSB"/>
    <property type="match status" value="1"/>
</dbReference>
<keyword evidence="1 2" id="KW-0238">DNA-binding</keyword>
<feature type="region of interest" description="Disordered" evidence="3">
    <location>
        <begin position="111"/>
        <end position="154"/>
    </location>
</feature>
<reference evidence="5" key="1">
    <citation type="journal article" date="2019" name="Int. J. Syst. Evol. Microbiol.">
        <title>The Global Catalogue of Microorganisms (GCM) 10K type strain sequencing project: providing services to taxonomists for standard genome sequencing and annotation.</title>
        <authorList>
            <consortium name="The Broad Institute Genomics Platform"/>
            <consortium name="The Broad Institute Genome Sequencing Center for Infectious Disease"/>
            <person name="Wu L."/>
            <person name="Ma J."/>
        </authorList>
    </citation>
    <scope>NUCLEOTIDE SEQUENCE [LARGE SCALE GENOMIC DNA]</scope>
    <source>
        <strain evidence="5">JCM 17839</strain>
    </source>
</reference>
<evidence type="ECO:0008006" key="6">
    <source>
        <dbReference type="Google" id="ProtNLM"/>
    </source>
</evidence>
<evidence type="ECO:0000256" key="2">
    <source>
        <dbReference type="PROSITE-ProRule" id="PRU00252"/>
    </source>
</evidence>
<gene>
    <name evidence="4" type="ORF">GCM10023171_23780</name>
</gene>
<dbReference type="Proteomes" id="UP001500731">
    <property type="component" value="Unassembled WGS sequence"/>
</dbReference>